<dbReference type="AlphaFoldDB" id="A0A645J9H7"/>
<protein>
    <submittedName>
        <fullName evidence="1">Uncharacterized protein</fullName>
    </submittedName>
</protein>
<dbReference type="EMBL" id="VSSQ01135479">
    <property type="protein sequence ID" value="MPN60345.1"/>
    <property type="molecule type" value="Genomic_DNA"/>
</dbReference>
<gene>
    <name evidence="1" type="ORF">SDC9_208073</name>
</gene>
<sequence length="149" mass="15806">MAMISVAVSSGLTVAVKAYRESVFISDAEVLQDTINTAMSDILRYGKYTGTDGDGTLLFGNDKYHILSGGHFVNANGHIYLNSGSAGSDDGDPSTLSLLINTGAYVSLSVENFTIAYDPANLTYSGTYTITSADDLLTKNCSFAYRSLV</sequence>
<organism evidence="1">
    <name type="scientific">bioreactor metagenome</name>
    <dbReference type="NCBI Taxonomy" id="1076179"/>
    <lineage>
        <taxon>unclassified sequences</taxon>
        <taxon>metagenomes</taxon>
        <taxon>ecological metagenomes</taxon>
    </lineage>
</organism>
<proteinExistence type="predicted"/>
<evidence type="ECO:0000313" key="1">
    <source>
        <dbReference type="EMBL" id="MPN60345.1"/>
    </source>
</evidence>
<accession>A0A645J9H7</accession>
<name>A0A645J9H7_9ZZZZ</name>
<comment type="caution">
    <text evidence="1">The sequence shown here is derived from an EMBL/GenBank/DDBJ whole genome shotgun (WGS) entry which is preliminary data.</text>
</comment>
<reference evidence="1" key="1">
    <citation type="submission" date="2019-08" db="EMBL/GenBank/DDBJ databases">
        <authorList>
            <person name="Kucharzyk K."/>
            <person name="Murdoch R.W."/>
            <person name="Higgins S."/>
            <person name="Loffler F."/>
        </authorList>
    </citation>
    <scope>NUCLEOTIDE SEQUENCE</scope>
</reference>